<protein>
    <submittedName>
        <fullName evidence="1">Uncharacterized protein</fullName>
    </submittedName>
</protein>
<gene>
    <name evidence="1" type="ORF">JYU34_007488</name>
</gene>
<dbReference type="EMBL" id="JAHIBW010000010">
    <property type="protein sequence ID" value="KAG7307319.1"/>
    <property type="molecule type" value="Genomic_DNA"/>
</dbReference>
<sequence length="60" mass="6968">MPWESMDVSNQKTVKFFLSRIQTPIQLTAMGIVPVGVQTMLKSQYPNETDDSHDRRDRDQ</sequence>
<keyword evidence="2" id="KW-1185">Reference proteome</keyword>
<comment type="caution">
    <text evidence="1">The sequence shown here is derived from an EMBL/GenBank/DDBJ whole genome shotgun (WGS) entry which is preliminary data.</text>
</comment>
<reference evidence="1 2" key="1">
    <citation type="submission" date="2021-06" db="EMBL/GenBank/DDBJ databases">
        <title>A haploid diamondback moth (Plutella xylostella L.) genome assembly resolves 31 chromosomes and identifies a diamide resistance mutation.</title>
        <authorList>
            <person name="Ward C.M."/>
            <person name="Perry K.D."/>
            <person name="Baker G."/>
            <person name="Powis K."/>
            <person name="Heckel D.G."/>
            <person name="Baxter S.W."/>
        </authorList>
    </citation>
    <scope>NUCLEOTIDE SEQUENCE [LARGE SCALE GENOMIC DNA]</scope>
    <source>
        <strain evidence="1 2">LV</strain>
        <tissue evidence="1">Single pupa</tissue>
    </source>
</reference>
<proteinExistence type="predicted"/>
<name>A0ABQ7QQK4_PLUXY</name>
<evidence type="ECO:0000313" key="2">
    <source>
        <dbReference type="Proteomes" id="UP000823941"/>
    </source>
</evidence>
<dbReference type="Proteomes" id="UP000823941">
    <property type="component" value="Chromosome 10"/>
</dbReference>
<evidence type="ECO:0000313" key="1">
    <source>
        <dbReference type="EMBL" id="KAG7307319.1"/>
    </source>
</evidence>
<accession>A0ABQ7QQK4</accession>
<organism evidence="1 2">
    <name type="scientific">Plutella xylostella</name>
    <name type="common">Diamondback moth</name>
    <name type="synonym">Plutella maculipennis</name>
    <dbReference type="NCBI Taxonomy" id="51655"/>
    <lineage>
        <taxon>Eukaryota</taxon>
        <taxon>Metazoa</taxon>
        <taxon>Ecdysozoa</taxon>
        <taxon>Arthropoda</taxon>
        <taxon>Hexapoda</taxon>
        <taxon>Insecta</taxon>
        <taxon>Pterygota</taxon>
        <taxon>Neoptera</taxon>
        <taxon>Endopterygota</taxon>
        <taxon>Lepidoptera</taxon>
        <taxon>Glossata</taxon>
        <taxon>Ditrysia</taxon>
        <taxon>Yponomeutoidea</taxon>
        <taxon>Plutellidae</taxon>
        <taxon>Plutella</taxon>
    </lineage>
</organism>